<organism evidence="4 5">
    <name type="scientific">Pseudosulfitobacter pseudonitzschiae</name>
    <dbReference type="NCBI Taxonomy" id="1402135"/>
    <lineage>
        <taxon>Bacteria</taxon>
        <taxon>Pseudomonadati</taxon>
        <taxon>Pseudomonadota</taxon>
        <taxon>Alphaproteobacteria</taxon>
        <taxon>Rhodobacterales</taxon>
        <taxon>Roseobacteraceae</taxon>
        <taxon>Pseudosulfitobacter</taxon>
    </lineage>
</organism>
<dbReference type="PANTHER" id="PTHR43877:SF2">
    <property type="entry name" value="AMINOALKYLPHOSPHONATE N-ACETYLTRANSFERASE-RELATED"/>
    <property type="match status" value="1"/>
</dbReference>
<evidence type="ECO:0000259" key="3">
    <source>
        <dbReference type="PROSITE" id="PS51186"/>
    </source>
</evidence>
<dbReference type="CDD" id="cd04301">
    <property type="entry name" value="NAT_SF"/>
    <property type="match status" value="1"/>
</dbReference>
<evidence type="ECO:0000256" key="1">
    <source>
        <dbReference type="ARBA" id="ARBA00022679"/>
    </source>
</evidence>
<dbReference type="GO" id="GO:0016747">
    <property type="term" value="F:acyltransferase activity, transferring groups other than amino-acyl groups"/>
    <property type="evidence" value="ECO:0007669"/>
    <property type="project" value="InterPro"/>
</dbReference>
<dbReference type="GeneID" id="68870322"/>
<protein>
    <recommendedName>
        <fullName evidence="3">N-acetyltransferase domain-containing protein</fullName>
    </recommendedName>
</protein>
<keyword evidence="5" id="KW-1185">Reference proteome</keyword>
<name>A0A073J7J4_9RHOB</name>
<dbReference type="RefSeq" id="WP_051693828.1">
    <property type="nucleotide sequence ID" value="NZ_CP054599.1"/>
</dbReference>
<sequence length="160" mass="17705">MTKATYEKCAPDDARLPAVLDLVRRSFAYMEDRIAPPSSLHRLTVDAIARHCDTGEVWVLGDPPLACMFLTEKPNRLYLGKLAVDAGLRGQGIARQLVDLAAARAVSKGLDTLELEVRIELIENHQAFGRMGFQIVRHGTHDGFDAPTFYVMQKTVAELA</sequence>
<dbReference type="EMBL" id="JAMD01000001">
    <property type="protein sequence ID" value="KEJ97780.1"/>
    <property type="molecule type" value="Genomic_DNA"/>
</dbReference>
<gene>
    <name evidence="4" type="ORF">SUH3_01995</name>
</gene>
<dbReference type="InterPro" id="IPR016181">
    <property type="entry name" value="Acyl_CoA_acyltransferase"/>
</dbReference>
<reference evidence="4 5" key="1">
    <citation type="submission" date="2014-01" db="EMBL/GenBank/DDBJ databases">
        <title>Sulfitobacter sp. H3 (MCCC 1A00686) Genome Sequencing.</title>
        <authorList>
            <person name="Lai Q."/>
            <person name="Hong Z."/>
        </authorList>
    </citation>
    <scope>NUCLEOTIDE SEQUENCE [LARGE SCALE GENOMIC DNA]</scope>
    <source>
        <strain evidence="4 5">H3</strain>
    </source>
</reference>
<dbReference type="SUPFAM" id="SSF55729">
    <property type="entry name" value="Acyl-CoA N-acyltransferases (Nat)"/>
    <property type="match status" value="1"/>
</dbReference>
<dbReference type="InterPro" id="IPR050832">
    <property type="entry name" value="Bact_Acetyltransf"/>
</dbReference>
<dbReference type="Pfam" id="PF00583">
    <property type="entry name" value="Acetyltransf_1"/>
    <property type="match status" value="1"/>
</dbReference>
<feature type="domain" description="N-acetyltransferase" evidence="3">
    <location>
        <begin position="4"/>
        <end position="157"/>
    </location>
</feature>
<dbReference type="InterPro" id="IPR000182">
    <property type="entry name" value="GNAT_dom"/>
</dbReference>
<keyword evidence="1" id="KW-0808">Transferase</keyword>
<dbReference type="PROSITE" id="PS51186">
    <property type="entry name" value="GNAT"/>
    <property type="match status" value="1"/>
</dbReference>
<dbReference type="OrthoDB" id="9789603at2"/>
<evidence type="ECO:0000313" key="5">
    <source>
        <dbReference type="Proteomes" id="UP000027746"/>
    </source>
</evidence>
<keyword evidence="2" id="KW-0012">Acyltransferase</keyword>
<dbReference type="Gene3D" id="3.40.630.30">
    <property type="match status" value="1"/>
</dbReference>
<accession>A0A073J7J4</accession>
<comment type="caution">
    <text evidence="4">The sequence shown here is derived from an EMBL/GenBank/DDBJ whole genome shotgun (WGS) entry which is preliminary data.</text>
</comment>
<dbReference type="Proteomes" id="UP000027746">
    <property type="component" value="Unassembled WGS sequence"/>
</dbReference>
<evidence type="ECO:0000313" key="4">
    <source>
        <dbReference type="EMBL" id="KEJ97780.1"/>
    </source>
</evidence>
<dbReference type="PANTHER" id="PTHR43877">
    <property type="entry name" value="AMINOALKYLPHOSPHONATE N-ACETYLTRANSFERASE-RELATED-RELATED"/>
    <property type="match status" value="1"/>
</dbReference>
<dbReference type="AlphaFoldDB" id="A0A073J7J4"/>
<evidence type="ECO:0000256" key="2">
    <source>
        <dbReference type="ARBA" id="ARBA00023315"/>
    </source>
</evidence>
<proteinExistence type="predicted"/>